<keyword evidence="1" id="KW-0812">Transmembrane</keyword>
<keyword evidence="1" id="KW-1133">Transmembrane helix</keyword>
<organism evidence="2">
    <name type="scientific">marine sediment metagenome</name>
    <dbReference type="NCBI Taxonomy" id="412755"/>
    <lineage>
        <taxon>unclassified sequences</taxon>
        <taxon>metagenomes</taxon>
        <taxon>ecological metagenomes</taxon>
    </lineage>
</organism>
<comment type="caution">
    <text evidence="2">The sequence shown here is derived from an EMBL/GenBank/DDBJ whole genome shotgun (WGS) entry which is preliminary data.</text>
</comment>
<feature type="transmembrane region" description="Helical" evidence="1">
    <location>
        <begin position="57"/>
        <end position="81"/>
    </location>
</feature>
<sequence length="180" mass="19479">MNVIGNILPSALINWRWYKSTQMKDSIRTGISFGMTSAVITTLGLMVGLNSGTDSKIAVLAGILTIALADAFSDALGIHVSEEAENVHTAKQIWGSTIATFLTKFLLAMTFVAPVLFLALSTAIVVSLIWGLSILVVLSYIIARSQSKPPWKIICEHLMIAIVVIVATHWVGVWIRILCA</sequence>
<feature type="transmembrane region" description="Helical" evidence="1">
    <location>
        <begin position="29"/>
        <end position="51"/>
    </location>
</feature>
<evidence type="ECO:0008006" key="3">
    <source>
        <dbReference type="Google" id="ProtNLM"/>
    </source>
</evidence>
<name>A0A0F9B639_9ZZZZ</name>
<protein>
    <recommendedName>
        <fullName evidence="3">VIT family protein</fullName>
    </recommendedName>
</protein>
<evidence type="ECO:0000256" key="1">
    <source>
        <dbReference type="SAM" id="Phobius"/>
    </source>
</evidence>
<dbReference type="AlphaFoldDB" id="A0A0F9B639"/>
<reference evidence="2" key="1">
    <citation type="journal article" date="2015" name="Nature">
        <title>Complex archaea that bridge the gap between prokaryotes and eukaryotes.</title>
        <authorList>
            <person name="Spang A."/>
            <person name="Saw J.H."/>
            <person name="Jorgensen S.L."/>
            <person name="Zaremba-Niedzwiedzka K."/>
            <person name="Martijn J."/>
            <person name="Lind A.E."/>
            <person name="van Eijk R."/>
            <person name="Schleper C."/>
            <person name="Guy L."/>
            <person name="Ettema T.J."/>
        </authorList>
    </citation>
    <scope>NUCLEOTIDE SEQUENCE</scope>
</reference>
<gene>
    <name evidence="2" type="ORF">LCGC14_2766620</name>
</gene>
<accession>A0A0F9B639</accession>
<keyword evidence="1" id="KW-0472">Membrane</keyword>
<proteinExistence type="predicted"/>
<feature type="transmembrane region" description="Helical" evidence="1">
    <location>
        <begin position="93"/>
        <end position="117"/>
    </location>
</feature>
<dbReference type="EMBL" id="LAZR01051006">
    <property type="protein sequence ID" value="KKK86099.1"/>
    <property type="molecule type" value="Genomic_DNA"/>
</dbReference>
<feature type="transmembrane region" description="Helical" evidence="1">
    <location>
        <begin position="123"/>
        <end position="143"/>
    </location>
</feature>
<feature type="transmembrane region" description="Helical" evidence="1">
    <location>
        <begin position="155"/>
        <end position="177"/>
    </location>
</feature>
<evidence type="ECO:0000313" key="2">
    <source>
        <dbReference type="EMBL" id="KKK86099.1"/>
    </source>
</evidence>